<proteinExistence type="predicted"/>
<name>A0A9N8D288_PRORE</name>
<organism evidence="1 2">
    <name type="scientific">Providencia rettgeri</name>
    <dbReference type="NCBI Taxonomy" id="587"/>
    <lineage>
        <taxon>Bacteria</taxon>
        <taxon>Pseudomonadati</taxon>
        <taxon>Pseudomonadota</taxon>
        <taxon>Gammaproteobacteria</taxon>
        <taxon>Enterobacterales</taxon>
        <taxon>Morganellaceae</taxon>
        <taxon>Providencia</taxon>
    </lineage>
</organism>
<evidence type="ECO:0000313" key="2">
    <source>
        <dbReference type="Proteomes" id="UP000834611"/>
    </source>
</evidence>
<accession>A0A9N8D288</accession>
<reference evidence="1" key="1">
    <citation type="submission" date="2020-05" db="EMBL/GenBank/DDBJ databases">
        <authorList>
            <person name="Delgado-Blas J."/>
        </authorList>
    </citation>
    <scope>NUCLEOTIDE SEQUENCE</scope>
    <source>
        <strain evidence="1">BB1453</strain>
    </source>
</reference>
<sequence length="56" mass="6586">MTEIYIKPTEGLTVRDPETYQPLSIKGEKKPRNTYWLRRLKDGDVVHITQEVKKGK</sequence>
<dbReference type="InterPro" id="IPR024400">
    <property type="entry name" value="DUF2635"/>
</dbReference>
<dbReference type="Pfam" id="PF10948">
    <property type="entry name" value="DUF2635"/>
    <property type="match status" value="1"/>
</dbReference>
<dbReference type="EMBL" id="CAHPSF010000013">
    <property type="protein sequence ID" value="CAB5713024.1"/>
    <property type="molecule type" value="Genomic_DNA"/>
</dbReference>
<comment type="caution">
    <text evidence="1">The sequence shown here is derived from an EMBL/GenBank/DDBJ whole genome shotgun (WGS) entry which is preliminary data.</text>
</comment>
<evidence type="ECO:0000313" key="1">
    <source>
        <dbReference type="EMBL" id="CAB5713024.1"/>
    </source>
</evidence>
<protein>
    <submittedName>
        <fullName evidence="1">Protein of uncharacterized function (DUF2635)</fullName>
    </submittedName>
</protein>
<dbReference type="RefSeq" id="WP_239407286.1">
    <property type="nucleotide sequence ID" value="NZ_CAHPRV010000003.1"/>
</dbReference>
<dbReference type="AlphaFoldDB" id="A0A9N8D288"/>
<gene>
    <name evidence="1" type="ORF">GHA_03800</name>
</gene>
<dbReference type="Proteomes" id="UP000834611">
    <property type="component" value="Unassembled WGS sequence"/>
</dbReference>